<organism evidence="2 3">
    <name type="scientific">Sphingomonas trueperi</name>
    <dbReference type="NCBI Taxonomy" id="53317"/>
    <lineage>
        <taxon>Bacteria</taxon>
        <taxon>Pseudomonadati</taxon>
        <taxon>Pseudomonadota</taxon>
        <taxon>Alphaproteobacteria</taxon>
        <taxon>Sphingomonadales</taxon>
        <taxon>Sphingomonadaceae</taxon>
        <taxon>Sphingomonas</taxon>
    </lineage>
</organism>
<evidence type="ECO:0000313" key="2">
    <source>
        <dbReference type="EMBL" id="NJB99198.1"/>
    </source>
</evidence>
<comment type="caution">
    <text evidence="2">The sequence shown here is derived from an EMBL/GenBank/DDBJ whole genome shotgun (WGS) entry which is preliminary data.</text>
</comment>
<name>A0A7X6BE18_9SPHN</name>
<dbReference type="InterPro" id="IPR043472">
    <property type="entry name" value="Macro_dom-like"/>
</dbReference>
<dbReference type="Pfam" id="PF02789">
    <property type="entry name" value="Peptidase_M17_N"/>
    <property type="match status" value="1"/>
</dbReference>
<sequence>MENRQSLAIGAWRGVSFAVAQIDALAAEDDLLVVGMLEKDLAGAHRGGAEAVDHALHGTLSRLREGGIFTGGFGETLMLTRPAAPIHAATLMLIGMGTSLRAKPEAVGNLTGLAMRSALRIGAASVGCLLGWSELDLPEALVAPSAAAMMRGALAAIDAHDAEAFPMRWTFDIRNGAAAQTTAALRETLMAWR</sequence>
<dbReference type="RefSeq" id="WP_209092338.1">
    <property type="nucleotide sequence ID" value="NZ_BAAADY010000009.1"/>
</dbReference>
<evidence type="ECO:0000259" key="1">
    <source>
        <dbReference type="Pfam" id="PF02789"/>
    </source>
</evidence>
<dbReference type="GO" id="GO:0006508">
    <property type="term" value="P:proteolysis"/>
    <property type="evidence" value="ECO:0007669"/>
    <property type="project" value="InterPro"/>
</dbReference>
<evidence type="ECO:0000313" key="3">
    <source>
        <dbReference type="Proteomes" id="UP000531251"/>
    </source>
</evidence>
<feature type="domain" description="Peptidase M17 leucyl aminopeptidase N-terminal" evidence="1">
    <location>
        <begin position="33"/>
        <end position="148"/>
    </location>
</feature>
<protein>
    <recommendedName>
        <fullName evidence="1">Peptidase M17 leucyl aminopeptidase N-terminal domain-containing protein</fullName>
    </recommendedName>
</protein>
<keyword evidence="3" id="KW-1185">Reference proteome</keyword>
<dbReference type="InterPro" id="IPR008283">
    <property type="entry name" value="Peptidase_M17_N"/>
</dbReference>
<proteinExistence type="predicted"/>
<dbReference type="Gene3D" id="3.40.220.10">
    <property type="entry name" value="Leucine Aminopeptidase, subunit E, domain 1"/>
    <property type="match status" value="1"/>
</dbReference>
<reference evidence="2 3" key="1">
    <citation type="submission" date="2020-03" db="EMBL/GenBank/DDBJ databases">
        <title>Genomic Encyclopedia of Type Strains, Phase IV (KMG-IV): sequencing the most valuable type-strain genomes for metagenomic binning, comparative biology and taxonomic classification.</title>
        <authorList>
            <person name="Goeker M."/>
        </authorList>
    </citation>
    <scope>NUCLEOTIDE SEQUENCE [LARGE SCALE GENOMIC DNA]</scope>
    <source>
        <strain evidence="2 3">DSM 7225</strain>
    </source>
</reference>
<gene>
    <name evidence="2" type="ORF">GGR89_003539</name>
</gene>
<dbReference type="EMBL" id="JAATJB010000013">
    <property type="protein sequence ID" value="NJB99198.1"/>
    <property type="molecule type" value="Genomic_DNA"/>
</dbReference>
<accession>A0A7X6BE18</accession>
<dbReference type="Proteomes" id="UP000531251">
    <property type="component" value="Unassembled WGS sequence"/>
</dbReference>
<dbReference type="GO" id="GO:0070006">
    <property type="term" value="F:metalloaminopeptidase activity"/>
    <property type="evidence" value="ECO:0007669"/>
    <property type="project" value="InterPro"/>
</dbReference>
<dbReference type="AlphaFoldDB" id="A0A7X6BE18"/>
<dbReference type="SUPFAM" id="SSF52949">
    <property type="entry name" value="Macro domain-like"/>
    <property type="match status" value="1"/>
</dbReference>